<comment type="caution">
    <text evidence="3">The sequence shown here is derived from an EMBL/GenBank/DDBJ whole genome shotgun (WGS) entry which is preliminary data.</text>
</comment>
<dbReference type="Pfam" id="PF00170">
    <property type="entry name" value="bZIP_1"/>
    <property type="match status" value="1"/>
</dbReference>
<feature type="compositionally biased region" description="Basic and acidic residues" evidence="1">
    <location>
        <begin position="61"/>
        <end position="76"/>
    </location>
</feature>
<dbReference type="OrthoDB" id="49411at2759"/>
<keyword evidence="4" id="KW-1185">Reference proteome</keyword>
<feature type="region of interest" description="Disordered" evidence="1">
    <location>
        <begin position="1"/>
        <end position="80"/>
    </location>
</feature>
<protein>
    <submittedName>
        <fullName evidence="3">BZIP transcription factor</fullName>
    </submittedName>
</protein>
<organism evidence="3 4">
    <name type="scientific">Nitzschia inconspicua</name>
    <dbReference type="NCBI Taxonomy" id="303405"/>
    <lineage>
        <taxon>Eukaryota</taxon>
        <taxon>Sar</taxon>
        <taxon>Stramenopiles</taxon>
        <taxon>Ochrophyta</taxon>
        <taxon>Bacillariophyta</taxon>
        <taxon>Bacillariophyceae</taxon>
        <taxon>Bacillariophycidae</taxon>
        <taxon>Bacillariales</taxon>
        <taxon>Bacillariaceae</taxon>
        <taxon>Nitzschia</taxon>
    </lineage>
</organism>
<accession>A0A9K3LD58</accession>
<dbReference type="Proteomes" id="UP000693970">
    <property type="component" value="Unassembled WGS sequence"/>
</dbReference>
<dbReference type="AlphaFoldDB" id="A0A9K3LD58"/>
<evidence type="ECO:0000313" key="4">
    <source>
        <dbReference type="Proteomes" id="UP000693970"/>
    </source>
</evidence>
<dbReference type="SMART" id="SM00338">
    <property type="entry name" value="BRLZ"/>
    <property type="match status" value="1"/>
</dbReference>
<feature type="domain" description="BZIP" evidence="2">
    <location>
        <begin position="60"/>
        <end position="123"/>
    </location>
</feature>
<reference evidence="3" key="1">
    <citation type="journal article" date="2021" name="Sci. Rep.">
        <title>Diploid genomic architecture of Nitzschia inconspicua, an elite biomass production diatom.</title>
        <authorList>
            <person name="Oliver A."/>
            <person name="Podell S."/>
            <person name="Pinowska A."/>
            <person name="Traller J.C."/>
            <person name="Smith S.R."/>
            <person name="McClure R."/>
            <person name="Beliaev A."/>
            <person name="Bohutskyi P."/>
            <person name="Hill E.A."/>
            <person name="Rabines A."/>
            <person name="Zheng H."/>
            <person name="Allen L.Z."/>
            <person name="Kuo A."/>
            <person name="Grigoriev I.V."/>
            <person name="Allen A.E."/>
            <person name="Hazlebeck D."/>
            <person name="Allen E.E."/>
        </authorList>
    </citation>
    <scope>NUCLEOTIDE SEQUENCE</scope>
    <source>
        <strain evidence="3">Hildebrandi</strain>
    </source>
</reference>
<evidence type="ECO:0000256" key="1">
    <source>
        <dbReference type="SAM" id="MobiDB-lite"/>
    </source>
</evidence>
<dbReference type="InterPro" id="IPR004827">
    <property type="entry name" value="bZIP"/>
</dbReference>
<sequence length="276" mass="28714">MATVEQVPAAAVPDSQLPMRKRKKTDGDEENSYAGATPEPASKAPKMDDSTKVAKRPGMTKAREIRLEQNRKAARESRRRKKVMIEELQRSVIFFSRANSTLKQQNDDLARLLMQAQAQVSVIESGEKANAPEAVESKPAAIVTAVVAPPLPQPQPTSAEAAAMAGTLPPMQPGATMQAMANFQQAAAAAMHAAVQGMKGIPGVSLQSLATPAPGAVGVNPQQAYNDTMTALAMQQAAVAAAAAAATSQQQYAVKGTSTVAPPIAAPADSDHGVTV</sequence>
<proteinExistence type="predicted"/>
<evidence type="ECO:0000313" key="3">
    <source>
        <dbReference type="EMBL" id="KAG7359595.1"/>
    </source>
</evidence>
<dbReference type="CDD" id="cd14686">
    <property type="entry name" value="bZIP"/>
    <property type="match status" value="1"/>
</dbReference>
<gene>
    <name evidence="3" type="ORF">IV203_034693</name>
</gene>
<dbReference type="PROSITE" id="PS00036">
    <property type="entry name" value="BZIP_BASIC"/>
    <property type="match status" value="1"/>
</dbReference>
<dbReference type="EMBL" id="JAGRRH010000013">
    <property type="protein sequence ID" value="KAG7359595.1"/>
    <property type="molecule type" value="Genomic_DNA"/>
</dbReference>
<dbReference type="GO" id="GO:0003700">
    <property type="term" value="F:DNA-binding transcription factor activity"/>
    <property type="evidence" value="ECO:0007669"/>
    <property type="project" value="InterPro"/>
</dbReference>
<name>A0A9K3LD58_9STRA</name>
<reference evidence="3" key="2">
    <citation type="submission" date="2021-04" db="EMBL/GenBank/DDBJ databases">
        <authorList>
            <person name="Podell S."/>
        </authorList>
    </citation>
    <scope>NUCLEOTIDE SEQUENCE</scope>
    <source>
        <strain evidence="3">Hildebrandi</strain>
    </source>
</reference>
<evidence type="ECO:0000259" key="2">
    <source>
        <dbReference type="PROSITE" id="PS50217"/>
    </source>
</evidence>
<dbReference type="PROSITE" id="PS50217">
    <property type="entry name" value="BZIP"/>
    <property type="match status" value="1"/>
</dbReference>